<dbReference type="PRINTS" id="PR00081">
    <property type="entry name" value="GDHRDH"/>
</dbReference>
<keyword evidence="3" id="KW-0520">NAD</keyword>
<dbReference type="NCBIfam" id="NF005559">
    <property type="entry name" value="PRK07231.1"/>
    <property type="match status" value="1"/>
</dbReference>
<dbReference type="InterPro" id="IPR036291">
    <property type="entry name" value="NAD(P)-bd_dom_sf"/>
</dbReference>
<evidence type="ECO:0000256" key="3">
    <source>
        <dbReference type="ARBA" id="ARBA00023027"/>
    </source>
</evidence>
<dbReference type="RefSeq" id="WP_021258525.1">
    <property type="nucleotide sequence ID" value="NZ_ATMT01000016.1"/>
</dbReference>
<dbReference type="AlphaFoldDB" id="S9SUB6"/>
<evidence type="ECO:0000259" key="4">
    <source>
        <dbReference type="SMART" id="SM00822"/>
    </source>
</evidence>
<dbReference type="InterPro" id="IPR020904">
    <property type="entry name" value="Sc_DH/Rdtase_CS"/>
</dbReference>
<dbReference type="Proteomes" id="UP000015344">
    <property type="component" value="Unassembled WGS sequence"/>
</dbReference>
<evidence type="ECO:0000313" key="6">
    <source>
        <dbReference type="Proteomes" id="UP000015344"/>
    </source>
</evidence>
<organism evidence="5 6">
    <name type="scientific">Paenibacillus alvei TS-15</name>
    <dbReference type="NCBI Taxonomy" id="1117108"/>
    <lineage>
        <taxon>Bacteria</taxon>
        <taxon>Bacillati</taxon>
        <taxon>Bacillota</taxon>
        <taxon>Bacilli</taxon>
        <taxon>Bacillales</taxon>
        <taxon>Paenibacillaceae</taxon>
        <taxon>Paenibacillus</taxon>
    </lineage>
</organism>
<dbReference type="SUPFAM" id="SSF51735">
    <property type="entry name" value="NAD(P)-binding Rossmann-fold domains"/>
    <property type="match status" value="1"/>
</dbReference>
<proteinExistence type="inferred from homology"/>
<dbReference type="InterPro" id="IPR057326">
    <property type="entry name" value="KR_dom"/>
</dbReference>
<evidence type="ECO:0000313" key="5">
    <source>
        <dbReference type="EMBL" id="EPY08284.1"/>
    </source>
</evidence>
<dbReference type="Pfam" id="PF13561">
    <property type="entry name" value="adh_short_C2"/>
    <property type="match status" value="1"/>
</dbReference>
<gene>
    <name evidence="5" type="ORF">PAALTS15_04993</name>
</gene>
<dbReference type="InterPro" id="IPR002347">
    <property type="entry name" value="SDR_fam"/>
</dbReference>
<dbReference type="PRINTS" id="PR00080">
    <property type="entry name" value="SDRFAMILY"/>
</dbReference>
<name>S9SUB6_PAEAL</name>
<dbReference type="PANTHER" id="PTHR24321:SF8">
    <property type="entry name" value="ESTRADIOL 17-BETA-DEHYDROGENASE 8-RELATED"/>
    <property type="match status" value="1"/>
</dbReference>
<evidence type="ECO:0000256" key="2">
    <source>
        <dbReference type="ARBA" id="ARBA00023002"/>
    </source>
</evidence>
<dbReference type="PROSITE" id="PS00061">
    <property type="entry name" value="ADH_SHORT"/>
    <property type="match status" value="1"/>
</dbReference>
<dbReference type="PANTHER" id="PTHR24321">
    <property type="entry name" value="DEHYDROGENASES, SHORT CHAIN"/>
    <property type="match status" value="1"/>
</dbReference>
<dbReference type="FunFam" id="3.40.50.720:FF:000084">
    <property type="entry name" value="Short-chain dehydrogenase reductase"/>
    <property type="match status" value="1"/>
</dbReference>
<comment type="similarity">
    <text evidence="1">Belongs to the short-chain dehydrogenases/reductases (SDR) family.</text>
</comment>
<reference evidence="5 6" key="1">
    <citation type="submission" date="2013-05" db="EMBL/GenBank/DDBJ databases">
        <authorList>
            <person name="Strain E.A."/>
            <person name="Brown E."/>
            <person name="Allard M.W."/>
            <person name="Luo Y.L."/>
        </authorList>
    </citation>
    <scope>NUCLEOTIDE SEQUENCE [LARGE SCALE GENOMIC DNA]</scope>
    <source>
        <strain evidence="5 6">TS-15</strain>
    </source>
</reference>
<dbReference type="SMART" id="SM00822">
    <property type="entry name" value="PKS_KR"/>
    <property type="match status" value="1"/>
</dbReference>
<dbReference type="PATRIC" id="fig|1117108.3.peg.1040"/>
<accession>S9SUB6</accession>
<protein>
    <submittedName>
        <fullName evidence="5">Short chain dehydrogenase</fullName>
    </submittedName>
</protein>
<dbReference type="Gene3D" id="3.40.50.720">
    <property type="entry name" value="NAD(P)-binding Rossmann-like Domain"/>
    <property type="match status" value="1"/>
</dbReference>
<dbReference type="GO" id="GO:0008206">
    <property type="term" value="P:bile acid metabolic process"/>
    <property type="evidence" value="ECO:0007669"/>
    <property type="project" value="UniProtKB-ARBA"/>
</dbReference>
<dbReference type="CDD" id="cd05233">
    <property type="entry name" value="SDR_c"/>
    <property type="match status" value="1"/>
</dbReference>
<feature type="domain" description="Ketoreductase" evidence="4">
    <location>
        <begin position="15"/>
        <end position="185"/>
    </location>
</feature>
<dbReference type="EMBL" id="ATMT01000016">
    <property type="protein sequence ID" value="EPY08284.1"/>
    <property type="molecule type" value="Genomic_DNA"/>
</dbReference>
<comment type="caution">
    <text evidence="5">The sequence shown here is derived from an EMBL/GenBank/DDBJ whole genome shotgun (WGS) entry which is preliminary data.</text>
</comment>
<sequence>MTQQIDIDVFGLKGKTAIITGGASGIGRATAQCLARLGANVVIADIGEKQGQETVEEIRNAGGEAQFVSCNVTKAEDCERAVRMTQEWYGGIDILFNNAGVIRRKTVVELEEQDWDLVIDVSLKGAYLLSKYAIPIMAAGGGGSIINTGSGWGLKGGDQAAAYCAAKAGVVNLTKAMAIDFGKDNIRVNCVCPGDTDTPLLREEAVQLAVEEGAFLASSAVGRPLERIGTPQDIANAVLFLASDLSQWVSGSVLVVDGGGLA</sequence>
<dbReference type="eggNOG" id="COG1028">
    <property type="taxonomic scope" value="Bacteria"/>
</dbReference>
<dbReference type="GO" id="GO:0016491">
    <property type="term" value="F:oxidoreductase activity"/>
    <property type="evidence" value="ECO:0007669"/>
    <property type="project" value="UniProtKB-KW"/>
</dbReference>
<evidence type="ECO:0000256" key="1">
    <source>
        <dbReference type="ARBA" id="ARBA00006484"/>
    </source>
</evidence>
<keyword evidence="2" id="KW-0560">Oxidoreductase</keyword>